<feature type="domain" description="CheW-like" evidence="1">
    <location>
        <begin position="7"/>
        <end position="146"/>
    </location>
</feature>
<dbReference type="InterPro" id="IPR039315">
    <property type="entry name" value="CheW"/>
</dbReference>
<organism evidence="2 3">
    <name type="scientific">Limnobacter litoralis</name>
    <dbReference type="NCBI Taxonomy" id="481366"/>
    <lineage>
        <taxon>Bacteria</taxon>
        <taxon>Pseudomonadati</taxon>
        <taxon>Pseudomonadota</taxon>
        <taxon>Betaproteobacteria</taxon>
        <taxon>Burkholderiales</taxon>
        <taxon>Burkholderiaceae</taxon>
        <taxon>Limnobacter</taxon>
    </lineage>
</organism>
<dbReference type="InterPro" id="IPR036061">
    <property type="entry name" value="CheW-like_dom_sf"/>
</dbReference>
<evidence type="ECO:0000313" key="3">
    <source>
        <dbReference type="Proteomes" id="UP001156664"/>
    </source>
</evidence>
<dbReference type="PANTHER" id="PTHR22617:SF23">
    <property type="entry name" value="CHEMOTAXIS PROTEIN CHEW"/>
    <property type="match status" value="1"/>
</dbReference>
<accession>A0ABQ5YQS1</accession>
<reference evidence="3" key="1">
    <citation type="journal article" date="2019" name="Int. J. Syst. Evol. Microbiol.">
        <title>The Global Catalogue of Microorganisms (GCM) 10K type strain sequencing project: providing services to taxonomists for standard genome sequencing and annotation.</title>
        <authorList>
            <consortium name="The Broad Institute Genomics Platform"/>
            <consortium name="The Broad Institute Genome Sequencing Center for Infectious Disease"/>
            <person name="Wu L."/>
            <person name="Ma J."/>
        </authorList>
    </citation>
    <scope>NUCLEOTIDE SEQUENCE [LARGE SCALE GENOMIC DNA]</scope>
    <source>
        <strain evidence="3">NBRC 105857</strain>
    </source>
</reference>
<evidence type="ECO:0000259" key="1">
    <source>
        <dbReference type="PROSITE" id="PS50851"/>
    </source>
</evidence>
<dbReference type="PANTHER" id="PTHR22617">
    <property type="entry name" value="CHEMOTAXIS SENSOR HISTIDINE KINASE-RELATED"/>
    <property type="match status" value="1"/>
</dbReference>
<gene>
    <name evidence="2" type="ORF">GCM10007875_20500</name>
</gene>
<proteinExistence type="predicted"/>
<dbReference type="RefSeq" id="WP_284281653.1">
    <property type="nucleotide sequence ID" value="NZ_BSOJ01000020.1"/>
</dbReference>
<dbReference type="SUPFAM" id="SSF50341">
    <property type="entry name" value="CheW-like"/>
    <property type="match status" value="3"/>
</dbReference>
<comment type="caution">
    <text evidence="2">The sequence shown here is derived from an EMBL/GenBank/DDBJ whole genome shotgun (WGS) entry which is preliminary data.</text>
</comment>
<dbReference type="Pfam" id="PF01584">
    <property type="entry name" value="CheW"/>
    <property type="match status" value="3"/>
</dbReference>
<evidence type="ECO:0000313" key="2">
    <source>
        <dbReference type="EMBL" id="GLR26960.1"/>
    </source>
</evidence>
<dbReference type="PROSITE" id="PS50851">
    <property type="entry name" value="CHEW"/>
    <property type="match status" value="2"/>
</dbReference>
<sequence>MNAPEEKAGYGSFLTGALNLALPISAIREVQPLRDLITLPCKAKGLLGGLNLRGVVVPVIDLCQMLDLSVGTSAADSIVVVAAHGQLIGLSANRVNELFYVHITEINPIHFESGGAHFFTGSVTCPNSGILLNVLEPQGLMNLPGLPSAKDPEPQRLQGLGAAHSLNASQTLQGQSYMLLQSGQISYAINPTQVESTLANPEITSSSLCAGHFMGELQYRGQFIPAVNLNLACGFRSDGDTRSLREACVVRLKEGAVAFMVDRVVDMVNLDPANFAPLSNDNSAALALVDQVMPNSLLGDAYVKKHHCTGVTHFVLNGQLIQSNTALNELASLLAKRKVDNQSHSDHLSKSRGEYVQESRFLTFWVQDELATPIESILKVIPYNTALDILPGEGVLLGYVYDQGENMPVYSLSHLLTGRRQGLGSHSSILIVQCQQGKVGFAVRALKTIESARWKNSIPVLGAKRSEPGNFGQTSHPHVEIGTREDKRMLRVLDLHAIGVGLPGRQTPAASASLDVLDLLPELLDQHL</sequence>
<dbReference type="EMBL" id="BSOJ01000020">
    <property type="protein sequence ID" value="GLR26960.1"/>
    <property type="molecule type" value="Genomic_DNA"/>
</dbReference>
<protein>
    <recommendedName>
        <fullName evidence="1">CheW-like domain-containing protein</fullName>
    </recommendedName>
</protein>
<dbReference type="SMART" id="SM00260">
    <property type="entry name" value="CheW"/>
    <property type="match status" value="3"/>
</dbReference>
<dbReference type="Gene3D" id="2.40.50.180">
    <property type="entry name" value="CheA-289, Domain 4"/>
    <property type="match status" value="3"/>
</dbReference>
<name>A0ABQ5YQS1_9BURK</name>
<dbReference type="InterPro" id="IPR002545">
    <property type="entry name" value="CheW-lke_dom"/>
</dbReference>
<dbReference type="Gene3D" id="2.30.30.40">
    <property type="entry name" value="SH3 Domains"/>
    <property type="match status" value="3"/>
</dbReference>
<feature type="domain" description="CheW-like" evidence="1">
    <location>
        <begin position="174"/>
        <end position="327"/>
    </location>
</feature>
<keyword evidence="3" id="KW-1185">Reference proteome</keyword>
<dbReference type="Proteomes" id="UP001156664">
    <property type="component" value="Unassembled WGS sequence"/>
</dbReference>